<dbReference type="EMBL" id="CDMZ01002525">
    <property type="protein sequence ID" value="CEM42771.1"/>
    <property type="molecule type" value="Genomic_DNA"/>
</dbReference>
<proteinExistence type="predicted"/>
<name>A0A0G4HFS9_9ALVE</name>
<reference evidence="1" key="1">
    <citation type="submission" date="2014-11" db="EMBL/GenBank/DDBJ databases">
        <authorList>
            <person name="Otto D Thomas"/>
            <person name="Naeem Raeece"/>
        </authorList>
    </citation>
    <scope>NUCLEOTIDE SEQUENCE</scope>
</reference>
<dbReference type="AlphaFoldDB" id="A0A0G4HFS9"/>
<protein>
    <submittedName>
        <fullName evidence="1">Uncharacterized protein</fullName>
    </submittedName>
</protein>
<sequence>MGAESAAELTEKLDFNLVGGPTGAAPRTFRRRRSSLFCYVQTARVQLQASCGLRVVQTQHETSNGRKEKETAPIVMKDAFDRPFLSVCSDRWEFILLKCLTSRALHHHCSIRSKVSDEERSFPSGCQSLVDSPRSSFLRDPDVITSPVLDGINSLGSKEVMNCLNGAHVLTEIFASRSEELVAGAPGGCRTVSTSVKCSDHVDELMITSSRRSWIASFTSETFLSACGMGRGRMKIGSAPCVSTVASTPLKVPGERQLPQIDRPFLMDLASFTLYLNWGFGGLQVVSILTAGSFAKVWADLCSVEDPRSHADRVSEKYLPILVSADPFPVL</sequence>
<evidence type="ECO:0000313" key="1">
    <source>
        <dbReference type="EMBL" id="CEM42771.1"/>
    </source>
</evidence>
<dbReference type="VEuPathDB" id="CryptoDB:Cvel_1003"/>
<gene>
    <name evidence="1" type="ORF">Cvel_1003</name>
</gene>
<accession>A0A0G4HFS9</accession>
<organism evidence="1">
    <name type="scientific">Chromera velia CCMP2878</name>
    <dbReference type="NCBI Taxonomy" id="1169474"/>
    <lineage>
        <taxon>Eukaryota</taxon>
        <taxon>Sar</taxon>
        <taxon>Alveolata</taxon>
        <taxon>Colpodellida</taxon>
        <taxon>Chromeraceae</taxon>
        <taxon>Chromera</taxon>
    </lineage>
</organism>